<sequence>MLKYKENGSSTNQDLELMKQSLRNRFGVGNHEEQRQGQEKGKIMEFSMGEKSTKANKLSQAQDVLDRKVIHSQKKNICNFVKEENSREKKVKSVVSTKEKKIQSQFLNFLPTTCGTKPNHRMKAKEEGMGKELSIGLEDTSLSLSLNPFLLYHELPFKELKLFLELYASYVNLDRNVMVNLFTSDLAFDIDNMLKCSSHVLILRSNFWKLPWVSILSFSFQGIHVVATLWKENQR</sequence>
<evidence type="ECO:0000313" key="2">
    <source>
        <dbReference type="Proteomes" id="UP001060085"/>
    </source>
</evidence>
<accession>A0ACC0ANI9</accession>
<proteinExistence type="predicted"/>
<keyword evidence="2" id="KW-1185">Reference proteome</keyword>
<organism evidence="1 2">
    <name type="scientific">Catharanthus roseus</name>
    <name type="common">Madagascar periwinkle</name>
    <name type="synonym">Vinca rosea</name>
    <dbReference type="NCBI Taxonomy" id="4058"/>
    <lineage>
        <taxon>Eukaryota</taxon>
        <taxon>Viridiplantae</taxon>
        <taxon>Streptophyta</taxon>
        <taxon>Embryophyta</taxon>
        <taxon>Tracheophyta</taxon>
        <taxon>Spermatophyta</taxon>
        <taxon>Magnoliopsida</taxon>
        <taxon>eudicotyledons</taxon>
        <taxon>Gunneridae</taxon>
        <taxon>Pentapetalae</taxon>
        <taxon>asterids</taxon>
        <taxon>lamiids</taxon>
        <taxon>Gentianales</taxon>
        <taxon>Apocynaceae</taxon>
        <taxon>Rauvolfioideae</taxon>
        <taxon>Vinceae</taxon>
        <taxon>Catharanthinae</taxon>
        <taxon>Catharanthus</taxon>
    </lineage>
</organism>
<protein>
    <submittedName>
        <fullName evidence="1">Uncharacterized protein</fullName>
    </submittedName>
</protein>
<dbReference type="Proteomes" id="UP001060085">
    <property type="component" value="Linkage Group LG05"/>
</dbReference>
<comment type="caution">
    <text evidence="1">The sequence shown here is derived from an EMBL/GenBank/DDBJ whole genome shotgun (WGS) entry which is preliminary data.</text>
</comment>
<evidence type="ECO:0000313" key="1">
    <source>
        <dbReference type="EMBL" id="KAI5662181.1"/>
    </source>
</evidence>
<reference evidence="2" key="1">
    <citation type="journal article" date="2023" name="Nat. Plants">
        <title>Single-cell RNA sequencing provides a high-resolution roadmap for understanding the multicellular compartmentation of specialized metabolism.</title>
        <authorList>
            <person name="Sun S."/>
            <person name="Shen X."/>
            <person name="Li Y."/>
            <person name="Li Y."/>
            <person name="Wang S."/>
            <person name="Li R."/>
            <person name="Zhang H."/>
            <person name="Shen G."/>
            <person name="Guo B."/>
            <person name="Wei J."/>
            <person name="Xu J."/>
            <person name="St-Pierre B."/>
            <person name="Chen S."/>
            <person name="Sun C."/>
        </authorList>
    </citation>
    <scope>NUCLEOTIDE SEQUENCE [LARGE SCALE GENOMIC DNA]</scope>
</reference>
<name>A0ACC0ANI9_CATRO</name>
<gene>
    <name evidence="1" type="ORF">M9H77_21504</name>
</gene>
<dbReference type="EMBL" id="CM044705">
    <property type="protein sequence ID" value="KAI5662181.1"/>
    <property type="molecule type" value="Genomic_DNA"/>
</dbReference>